<dbReference type="Proteomes" id="UP000295380">
    <property type="component" value="Unassembled WGS sequence"/>
</dbReference>
<dbReference type="AlphaFoldDB" id="A0A4R7NMU4"/>
<protein>
    <recommendedName>
        <fullName evidence="4">Exopolysaccharide synthesis protein ExoD</fullName>
    </recommendedName>
</protein>
<dbReference type="EMBL" id="SOBR01000005">
    <property type="protein sequence ID" value="TDU21620.1"/>
    <property type="molecule type" value="Genomic_DNA"/>
</dbReference>
<proteinExistence type="predicted"/>
<dbReference type="InterPro" id="IPR010331">
    <property type="entry name" value="ExoD"/>
</dbReference>
<dbReference type="PANTHER" id="PTHR41795:SF1">
    <property type="entry name" value="EXOPOLYSACCHARIDE SYNTHESIS PROTEIN"/>
    <property type="match status" value="1"/>
</dbReference>
<organism evidence="2 3">
    <name type="scientific">Chromohalobacter marismortui</name>
    <dbReference type="NCBI Taxonomy" id="42055"/>
    <lineage>
        <taxon>Bacteria</taxon>
        <taxon>Pseudomonadati</taxon>
        <taxon>Pseudomonadota</taxon>
        <taxon>Gammaproteobacteria</taxon>
        <taxon>Oceanospirillales</taxon>
        <taxon>Halomonadaceae</taxon>
        <taxon>Chromohalobacter</taxon>
    </lineage>
</organism>
<dbReference type="OrthoDB" id="8635607at2"/>
<evidence type="ECO:0000313" key="2">
    <source>
        <dbReference type="EMBL" id="TDU21620.1"/>
    </source>
</evidence>
<keyword evidence="1" id="KW-1133">Transmembrane helix</keyword>
<feature type="transmembrane region" description="Helical" evidence="1">
    <location>
        <begin position="179"/>
        <end position="199"/>
    </location>
</feature>
<accession>A0A4R7NMU4</accession>
<gene>
    <name evidence="2" type="ORF">C8E00_105104</name>
</gene>
<dbReference type="PIRSF" id="PIRSF033239">
    <property type="entry name" value="ExoD"/>
    <property type="match status" value="1"/>
</dbReference>
<reference evidence="2 3" key="1">
    <citation type="submission" date="2019-03" db="EMBL/GenBank/DDBJ databases">
        <title>Genomic Encyclopedia of Type Strains, Phase IV (KMG-IV): sequencing the most valuable type-strain genomes for metagenomic binning, comparative biology and taxonomic classification.</title>
        <authorList>
            <person name="Goeker M."/>
        </authorList>
    </citation>
    <scope>NUCLEOTIDE SEQUENCE [LARGE SCALE GENOMIC DNA]</scope>
    <source>
        <strain evidence="2 3">DSM 6770</strain>
    </source>
</reference>
<keyword evidence="3" id="KW-1185">Reference proteome</keyword>
<feature type="transmembrane region" description="Helical" evidence="1">
    <location>
        <begin position="35"/>
        <end position="57"/>
    </location>
</feature>
<dbReference type="RefSeq" id="WP_133697810.1">
    <property type="nucleotide sequence ID" value="NZ_SOBR01000005.1"/>
</dbReference>
<sequence length="200" mass="21640">MSEREHQELAGLAHLLERIEQAPRRDNGRAQLGDLLASVGQGSFGTLLLVPGVITLFPLVGDIPGVPTLMALLVLLVAGQLLIGRRTFWLPQWLLKRSVSRAKLDKAVAWMRKPARAIDRLLKPRLPWLTQRAGTYLIAIVCFLIALAMPLMEVVPFSANGAGLALMMFGLSLMANDGLWALLALILTGGTVGGVAYTLL</sequence>
<feature type="transmembrane region" description="Helical" evidence="1">
    <location>
        <begin position="63"/>
        <end position="83"/>
    </location>
</feature>
<dbReference type="PANTHER" id="PTHR41795">
    <property type="entry name" value="EXOPOLYSACCHARIDE SYNTHESIS PROTEIN"/>
    <property type="match status" value="1"/>
</dbReference>
<name>A0A4R7NMU4_9GAMM</name>
<dbReference type="Pfam" id="PF06055">
    <property type="entry name" value="ExoD"/>
    <property type="match status" value="1"/>
</dbReference>
<keyword evidence="1" id="KW-0812">Transmembrane</keyword>
<keyword evidence="1" id="KW-0472">Membrane</keyword>
<feature type="transmembrane region" description="Helical" evidence="1">
    <location>
        <begin position="133"/>
        <end position="159"/>
    </location>
</feature>
<evidence type="ECO:0000256" key="1">
    <source>
        <dbReference type="SAM" id="Phobius"/>
    </source>
</evidence>
<evidence type="ECO:0000313" key="3">
    <source>
        <dbReference type="Proteomes" id="UP000295380"/>
    </source>
</evidence>
<evidence type="ECO:0008006" key="4">
    <source>
        <dbReference type="Google" id="ProtNLM"/>
    </source>
</evidence>
<comment type="caution">
    <text evidence="2">The sequence shown here is derived from an EMBL/GenBank/DDBJ whole genome shotgun (WGS) entry which is preliminary data.</text>
</comment>